<dbReference type="PROSITE" id="PS51257">
    <property type="entry name" value="PROKAR_LIPOPROTEIN"/>
    <property type="match status" value="1"/>
</dbReference>
<feature type="domain" description="MacB-like periplasmic core" evidence="10">
    <location>
        <begin position="21"/>
        <end position="307"/>
    </location>
</feature>
<evidence type="ECO:0000259" key="9">
    <source>
        <dbReference type="Pfam" id="PF02687"/>
    </source>
</evidence>
<keyword evidence="5 8" id="KW-0472">Membrane</keyword>
<keyword evidence="2" id="KW-1003">Cell membrane</keyword>
<feature type="transmembrane region" description="Helical" evidence="8">
    <location>
        <begin position="331"/>
        <end position="352"/>
    </location>
</feature>
<proteinExistence type="inferred from homology"/>
<dbReference type="PANTHER" id="PTHR30572:SF4">
    <property type="entry name" value="ABC TRANSPORTER PERMEASE YTRF"/>
    <property type="match status" value="1"/>
</dbReference>
<dbReference type="InterPro" id="IPR050250">
    <property type="entry name" value="Macrolide_Exporter_MacB"/>
</dbReference>
<feature type="transmembrane region" description="Helical" evidence="8">
    <location>
        <begin position="20"/>
        <end position="41"/>
    </location>
</feature>
<dbReference type="Pfam" id="PF12704">
    <property type="entry name" value="MacB_PCD"/>
    <property type="match status" value="1"/>
</dbReference>
<comment type="caution">
    <text evidence="11">The sequence shown here is derived from an EMBL/GenBank/DDBJ whole genome shotgun (WGS) entry which is preliminary data.</text>
</comment>
<feature type="transmembrane region" description="Helical" evidence="8">
    <location>
        <begin position="384"/>
        <end position="406"/>
    </location>
</feature>
<keyword evidence="4 8" id="KW-1133">Transmembrane helix</keyword>
<evidence type="ECO:0000313" key="12">
    <source>
        <dbReference type="Proteomes" id="UP000187412"/>
    </source>
</evidence>
<dbReference type="InterPro" id="IPR025857">
    <property type="entry name" value="MacB_PCD"/>
</dbReference>
<reference evidence="11 12" key="1">
    <citation type="submission" date="2016-10" db="EMBL/GenBank/DDBJ databases">
        <title>Paenibacillus species isolates.</title>
        <authorList>
            <person name="Beno S.M."/>
        </authorList>
    </citation>
    <scope>NUCLEOTIDE SEQUENCE [LARGE SCALE GENOMIC DNA]</scope>
    <source>
        <strain evidence="11 12">FSL H7-0744</strain>
    </source>
</reference>
<dbReference type="RefSeq" id="WP_076109301.1">
    <property type="nucleotide sequence ID" value="NZ_MPTB01000003.1"/>
</dbReference>
<sequence>MKIRDITRMAWDQVKRRKVVTGLCMTGLSIGCAAIIVALSVGQSAQNYMTDEVNRSFKMDEIMVSPGGGIPSRGGGGSSKAPAETNENLNPGKLTEQKLEIIRGLDHVVAAAPFQDVGYLQIVTVDNKIGDARVIATDLEMLNKYGHTYKQGGGSNLPGMTVLNYGATLGLIDNETRTKLYERLSADPFNQELNAQYTSMTLLPSEMYRQQLQIQAQDYSSASGAIKLSSPLQVGGILANPTGTSDERASYDKIMYISQDTAVQLGKELAFDNMSVINVPEEGSYNSVTVKVDDVENIKQVEQMIQKLSLTTSNNLYQMDMLKEQFDTIKMAALGIGVFILVIASISIIVAMTMSTHQRRRQIGIMKVLGANMRQIRNMFITEAALLGLLGGLLGVLFSYLIVNGLNKLVGTAGDGIHFFIPETNLPIGLVFAIMTGVLSGIYPAISASRTDALTAIKRD</sequence>
<gene>
    <name evidence="11" type="ORF">BSK56_03295</name>
</gene>
<evidence type="ECO:0000256" key="4">
    <source>
        <dbReference type="ARBA" id="ARBA00022989"/>
    </source>
</evidence>
<dbReference type="Pfam" id="PF02687">
    <property type="entry name" value="FtsX"/>
    <property type="match status" value="1"/>
</dbReference>
<evidence type="ECO:0000256" key="1">
    <source>
        <dbReference type="ARBA" id="ARBA00004651"/>
    </source>
</evidence>
<feature type="compositionally biased region" description="Gly residues" evidence="7">
    <location>
        <begin position="68"/>
        <end position="78"/>
    </location>
</feature>
<dbReference type="Proteomes" id="UP000187412">
    <property type="component" value="Unassembled WGS sequence"/>
</dbReference>
<feature type="region of interest" description="Disordered" evidence="7">
    <location>
        <begin position="68"/>
        <end position="92"/>
    </location>
</feature>
<keyword evidence="12" id="KW-1185">Reference proteome</keyword>
<comment type="similarity">
    <text evidence="6">Belongs to the ABC-4 integral membrane protein family.</text>
</comment>
<protein>
    <submittedName>
        <fullName evidence="11">ABC transporter permease</fullName>
    </submittedName>
</protein>
<accession>A0ABX3HR29</accession>
<evidence type="ECO:0000256" key="5">
    <source>
        <dbReference type="ARBA" id="ARBA00023136"/>
    </source>
</evidence>
<evidence type="ECO:0000256" key="6">
    <source>
        <dbReference type="ARBA" id="ARBA00038076"/>
    </source>
</evidence>
<comment type="subcellular location">
    <subcellularLocation>
        <location evidence="1">Cell membrane</location>
        <topology evidence="1">Multi-pass membrane protein</topology>
    </subcellularLocation>
</comment>
<evidence type="ECO:0000256" key="8">
    <source>
        <dbReference type="SAM" id="Phobius"/>
    </source>
</evidence>
<evidence type="ECO:0000256" key="7">
    <source>
        <dbReference type="SAM" id="MobiDB-lite"/>
    </source>
</evidence>
<dbReference type="PANTHER" id="PTHR30572">
    <property type="entry name" value="MEMBRANE COMPONENT OF TRANSPORTER-RELATED"/>
    <property type="match status" value="1"/>
</dbReference>
<evidence type="ECO:0000259" key="10">
    <source>
        <dbReference type="Pfam" id="PF12704"/>
    </source>
</evidence>
<evidence type="ECO:0000256" key="3">
    <source>
        <dbReference type="ARBA" id="ARBA00022692"/>
    </source>
</evidence>
<feature type="domain" description="ABC3 transporter permease C-terminal" evidence="9">
    <location>
        <begin position="336"/>
        <end position="451"/>
    </location>
</feature>
<dbReference type="InterPro" id="IPR003838">
    <property type="entry name" value="ABC3_permease_C"/>
</dbReference>
<evidence type="ECO:0000313" key="11">
    <source>
        <dbReference type="EMBL" id="OMD52446.1"/>
    </source>
</evidence>
<dbReference type="EMBL" id="MPTB01000003">
    <property type="protein sequence ID" value="OMD52446.1"/>
    <property type="molecule type" value="Genomic_DNA"/>
</dbReference>
<name>A0ABX3HR29_PAEBO</name>
<evidence type="ECO:0000256" key="2">
    <source>
        <dbReference type="ARBA" id="ARBA00022475"/>
    </source>
</evidence>
<feature type="transmembrane region" description="Helical" evidence="8">
    <location>
        <begin position="426"/>
        <end position="446"/>
    </location>
</feature>
<keyword evidence="3 8" id="KW-0812">Transmembrane</keyword>
<organism evidence="11 12">
    <name type="scientific">Paenibacillus borealis</name>
    <dbReference type="NCBI Taxonomy" id="160799"/>
    <lineage>
        <taxon>Bacteria</taxon>
        <taxon>Bacillati</taxon>
        <taxon>Bacillota</taxon>
        <taxon>Bacilli</taxon>
        <taxon>Bacillales</taxon>
        <taxon>Paenibacillaceae</taxon>
        <taxon>Paenibacillus</taxon>
    </lineage>
</organism>